<evidence type="ECO:0000256" key="4">
    <source>
        <dbReference type="ARBA" id="ARBA00022597"/>
    </source>
</evidence>
<dbReference type="GO" id="GO:0005789">
    <property type="term" value="C:endoplasmic reticulum membrane"/>
    <property type="evidence" value="ECO:0007669"/>
    <property type="project" value="TreeGrafter"/>
</dbReference>
<reference evidence="9" key="2">
    <citation type="submission" date="2020-11" db="EMBL/GenBank/DDBJ databases">
        <authorList>
            <person name="McCartney M.A."/>
            <person name="Auch B."/>
            <person name="Kono T."/>
            <person name="Mallez S."/>
            <person name="Becker A."/>
            <person name="Gohl D.M."/>
            <person name="Silverstein K.A.T."/>
            <person name="Koren S."/>
            <person name="Bechman K.B."/>
            <person name="Herman A."/>
            <person name="Abrahante J.E."/>
            <person name="Garbe J."/>
        </authorList>
    </citation>
    <scope>NUCLEOTIDE SEQUENCE</scope>
    <source>
        <strain evidence="9">Duluth1</strain>
        <tissue evidence="9">Whole animal</tissue>
    </source>
</reference>
<dbReference type="PANTHER" id="PTHR10778:SF4">
    <property type="entry name" value="NUCLEOTIDE SUGAR TRANSPORTER SLC35B4"/>
    <property type="match status" value="1"/>
</dbReference>
<protein>
    <recommendedName>
        <fullName evidence="11">UDP-xylose and UDP-N-acetylglucosamine transporter</fullName>
    </recommendedName>
</protein>
<comment type="caution">
    <text evidence="9">The sequence shown here is derived from an EMBL/GenBank/DDBJ whole genome shotgun (WGS) entry which is preliminary data.</text>
</comment>
<reference evidence="9" key="1">
    <citation type="journal article" date="2019" name="bioRxiv">
        <title>The Genome of the Zebra Mussel, Dreissena polymorpha: A Resource for Invasive Species Research.</title>
        <authorList>
            <person name="McCartney M.A."/>
            <person name="Auch B."/>
            <person name="Kono T."/>
            <person name="Mallez S."/>
            <person name="Zhang Y."/>
            <person name="Obille A."/>
            <person name="Becker A."/>
            <person name="Abrahante J.E."/>
            <person name="Garbe J."/>
            <person name="Badalamenti J.P."/>
            <person name="Herman A."/>
            <person name="Mangelson H."/>
            <person name="Liachko I."/>
            <person name="Sullivan S."/>
            <person name="Sone E.D."/>
            <person name="Koren S."/>
            <person name="Silverstein K.A.T."/>
            <person name="Beckman K.B."/>
            <person name="Gohl D.M."/>
        </authorList>
    </citation>
    <scope>NUCLEOTIDE SEQUENCE</scope>
    <source>
        <strain evidence="9">Duluth1</strain>
        <tissue evidence="9">Whole animal</tissue>
    </source>
</reference>
<feature type="transmembrane region" description="Helical" evidence="8">
    <location>
        <begin position="12"/>
        <end position="33"/>
    </location>
</feature>
<keyword evidence="7 8" id="KW-0472">Membrane</keyword>
<dbReference type="AlphaFoldDB" id="A0A9D4JN08"/>
<dbReference type="EMBL" id="JAIWYP010000005">
    <property type="protein sequence ID" value="KAH3816379.1"/>
    <property type="molecule type" value="Genomic_DNA"/>
</dbReference>
<proteinExistence type="inferred from homology"/>
<keyword evidence="10" id="KW-1185">Reference proteome</keyword>
<dbReference type="PANTHER" id="PTHR10778">
    <property type="entry name" value="SOLUTE CARRIER FAMILY 35 MEMBER B"/>
    <property type="match status" value="1"/>
</dbReference>
<dbReference type="InterPro" id="IPR013657">
    <property type="entry name" value="SCL35B1-4/HUT1"/>
</dbReference>
<feature type="transmembrane region" description="Helical" evidence="8">
    <location>
        <begin position="45"/>
        <end position="67"/>
    </location>
</feature>
<feature type="transmembrane region" description="Helical" evidence="8">
    <location>
        <begin position="163"/>
        <end position="183"/>
    </location>
</feature>
<comment type="similarity">
    <text evidence="2">Belongs to the nucleotide-sugar transporter family. SLC35B subfamily.</text>
</comment>
<keyword evidence="6 8" id="KW-1133">Transmembrane helix</keyword>
<feature type="transmembrane region" description="Helical" evidence="8">
    <location>
        <begin position="330"/>
        <end position="350"/>
    </location>
</feature>
<sequence>MSGKKDCLARAGVVQTCFLFLDFSNIIVTNFRLRYNHKRCAKMHPGIAIALVFVGCCSNMVFLELLVSEYPSSGQIVTFTQFLFIACEGFVSTTKFGTVKNKIPMKVYAVMVSMFFVIQVINNMSFRYNIPITLHIIFRAGSLLASLLLGVIILKKSYPLAKYLSVIMITLGICLCTYASATFEHPDEKDKLFDLYSYSMGVALLVFSLVMTARMGLYQESVYQQHGKHPNESLFYNHALPLPGFLLVSHDIYNAVIAFNKSEPMSLMFMSVPKMWVFLAANTITQYICIRSVFTLTAECTALTVTLVVTLRKFISLILSIWYFNNPFTALHWLGTFFVFFGTLLFSDTLKTLYRQSVKYFTPQKENGVPKKTD</sequence>
<dbReference type="Proteomes" id="UP000828390">
    <property type="component" value="Unassembled WGS sequence"/>
</dbReference>
<organism evidence="9 10">
    <name type="scientific">Dreissena polymorpha</name>
    <name type="common">Zebra mussel</name>
    <name type="synonym">Mytilus polymorpha</name>
    <dbReference type="NCBI Taxonomy" id="45954"/>
    <lineage>
        <taxon>Eukaryota</taxon>
        <taxon>Metazoa</taxon>
        <taxon>Spiralia</taxon>
        <taxon>Lophotrochozoa</taxon>
        <taxon>Mollusca</taxon>
        <taxon>Bivalvia</taxon>
        <taxon>Autobranchia</taxon>
        <taxon>Heteroconchia</taxon>
        <taxon>Euheterodonta</taxon>
        <taxon>Imparidentia</taxon>
        <taxon>Neoheterodontei</taxon>
        <taxon>Myida</taxon>
        <taxon>Dreissenoidea</taxon>
        <taxon>Dreissenidae</taxon>
        <taxon>Dreissena</taxon>
    </lineage>
</organism>
<evidence type="ECO:0000256" key="6">
    <source>
        <dbReference type="ARBA" id="ARBA00022989"/>
    </source>
</evidence>
<dbReference type="GO" id="GO:0005462">
    <property type="term" value="F:UDP-N-acetylglucosamine transmembrane transporter activity"/>
    <property type="evidence" value="ECO:0007669"/>
    <property type="project" value="TreeGrafter"/>
</dbReference>
<accession>A0A9D4JN08</accession>
<dbReference type="GO" id="GO:0005464">
    <property type="term" value="F:UDP-xylose transmembrane transporter activity"/>
    <property type="evidence" value="ECO:0007669"/>
    <property type="project" value="TreeGrafter"/>
</dbReference>
<dbReference type="NCBIfam" id="TIGR00803">
    <property type="entry name" value="nst"/>
    <property type="match status" value="1"/>
</dbReference>
<evidence type="ECO:0000256" key="7">
    <source>
        <dbReference type="ARBA" id="ARBA00023136"/>
    </source>
</evidence>
<evidence type="ECO:0000256" key="2">
    <source>
        <dbReference type="ARBA" id="ARBA00010694"/>
    </source>
</evidence>
<feature type="transmembrane region" description="Helical" evidence="8">
    <location>
        <begin position="73"/>
        <end position="91"/>
    </location>
</feature>
<evidence type="ECO:0000313" key="10">
    <source>
        <dbReference type="Proteomes" id="UP000828390"/>
    </source>
</evidence>
<dbReference type="GO" id="GO:0000139">
    <property type="term" value="C:Golgi membrane"/>
    <property type="evidence" value="ECO:0007669"/>
    <property type="project" value="TreeGrafter"/>
</dbReference>
<evidence type="ECO:0000313" key="9">
    <source>
        <dbReference type="EMBL" id="KAH3816379.1"/>
    </source>
</evidence>
<dbReference type="Pfam" id="PF08449">
    <property type="entry name" value="UAA"/>
    <property type="match status" value="1"/>
</dbReference>
<name>A0A9D4JN08_DREPO</name>
<feature type="transmembrane region" description="Helical" evidence="8">
    <location>
        <begin position="103"/>
        <end position="121"/>
    </location>
</feature>
<evidence type="ECO:0000256" key="3">
    <source>
        <dbReference type="ARBA" id="ARBA00022448"/>
    </source>
</evidence>
<keyword evidence="3" id="KW-0813">Transport</keyword>
<evidence type="ECO:0000256" key="5">
    <source>
        <dbReference type="ARBA" id="ARBA00022692"/>
    </source>
</evidence>
<comment type="subcellular location">
    <subcellularLocation>
        <location evidence="1">Endomembrane system</location>
        <topology evidence="1">Multi-pass membrane protein</topology>
    </subcellularLocation>
</comment>
<evidence type="ECO:0000256" key="1">
    <source>
        <dbReference type="ARBA" id="ARBA00004127"/>
    </source>
</evidence>
<gene>
    <name evidence="9" type="ORF">DPMN_117895</name>
</gene>
<evidence type="ECO:0000256" key="8">
    <source>
        <dbReference type="SAM" id="Phobius"/>
    </source>
</evidence>
<feature type="transmembrane region" description="Helical" evidence="8">
    <location>
        <begin position="195"/>
        <end position="213"/>
    </location>
</feature>
<keyword evidence="4" id="KW-0762">Sugar transport</keyword>
<keyword evidence="5 8" id="KW-0812">Transmembrane</keyword>
<feature type="transmembrane region" description="Helical" evidence="8">
    <location>
        <begin position="133"/>
        <end position="154"/>
    </location>
</feature>
<evidence type="ECO:0008006" key="11">
    <source>
        <dbReference type="Google" id="ProtNLM"/>
    </source>
</evidence>